<name>A0A927ISL4_9HYPH</name>
<evidence type="ECO:0000256" key="7">
    <source>
        <dbReference type="ARBA" id="ARBA00022840"/>
    </source>
</evidence>
<dbReference type="PANTHER" id="PTHR41523">
    <property type="entry name" value="TWO-COMPONENT SYSTEM SENSOR PROTEIN"/>
    <property type="match status" value="1"/>
</dbReference>
<reference evidence="9" key="1">
    <citation type="submission" date="2020-09" db="EMBL/GenBank/DDBJ databases">
        <title>Genome seq and assembly of Devosia sp.</title>
        <authorList>
            <person name="Chhetri G."/>
        </authorList>
    </citation>
    <scope>NUCLEOTIDE SEQUENCE</scope>
    <source>
        <strain evidence="9">PTR5</strain>
    </source>
</reference>
<comment type="catalytic activity">
    <reaction evidence="1">
        <text>ATP + protein L-histidine = ADP + protein N-phospho-L-histidine.</text>
        <dbReference type="EC" id="2.7.13.3"/>
    </reaction>
</comment>
<gene>
    <name evidence="9" type="ORF">IC608_05640</name>
</gene>
<dbReference type="InterPro" id="IPR036890">
    <property type="entry name" value="HATPase_C_sf"/>
</dbReference>
<evidence type="ECO:0000256" key="2">
    <source>
        <dbReference type="ARBA" id="ARBA00012438"/>
    </source>
</evidence>
<dbReference type="Gene3D" id="3.30.565.10">
    <property type="entry name" value="Histidine kinase-like ATPase, C-terminal domain"/>
    <property type="match status" value="1"/>
</dbReference>
<feature type="domain" description="Signal transduction histidine kinase HWE region" evidence="8">
    <location>
        <begin position="152"/>
        <end position="234"/>
    </location>
</feature>
<organism evidence="9 10">
    <name type="scientific">Devosia oryzisoli</name>
    <dbReference type="NCBI Taxonomy" id="2774138"/>
    <lineage>
        <taxon>Bacteria</taxon>
        <taxon>Pseudomonadati</taxon>
        <taxon>Pseudomonadota</taxon>
        <taxon>Alphaproteobacteria</taxon>
        <taxon>Hyphomicrobiales</taxon>
        <taxon>Devosiaceae</taxon>
        <taxon>Devosia</taxon>
    </lineage>
</organism>
<evidence type="ECO:0000256" key="4">
    <source>
        <dbReference type="ARBA" id="ARBA00022679"/>
    </source>
</evidence>
<dbReference type="EMBL" id="JACYFU010000001">
    <property type="protein sequence ID" value="MBD8064952.1"/>
    <property type="molecule type" value="Genomic_DNA"/>
</dbReference>
<dbReference type="AlphaFoldDB" id="A0A927ISL4"/>
<dbReference type="Pfam" id="PF07536">
    <property type="entry name" value="HWE_HK"/>
    <property type="match status" value="1"/>
</dbReference>
<protein>
    <recommendedName>
        <fullName evidence="2">histidine kinase</fullName>
        <ecNumber evidence="2">2.7.13.3</ecNumber>
    </recommendedName>
</protein>
<sequence>MFSFGKLQKVLILAPYRRDADYVRQLLLAHDIDAEIATDVHSLGNKLQGIPGVLVATHEALKPDVLQTVAAHLEAQPSWSELPVVVLLDKNAPTETVRVHLNRLWPRARHLFYHRPVKPAELISGVQSGLLARRRQQDLFENMEREVELRRELNHRVKNILASVTSIFEMTARQSASLDGLKQDFRGRLTALAGVHSTVFDADGEQVSMAAVAALIFGPYRQEGSDRILASGSDVLLNREAATTIALCLHELATNAIKYGALSVPEGKVDLIWSVDETSGDLSLEWTERGGPPAREPSRLGYGTRYLRSALSMLFGNPPTFQYAAEGFGFSARGNISQLT</sequence>
<keyword evidence="4" id="KW-0808">Transferase</keyword>
<evidence type="ECO:0000313" key="10">
    <source>
        <dbReference type="Proteomes" id="UP000654108"/>
    </source>
</evidence>
<evidence type="ECO:0000259" key="8">
    <source>
        <dbReference type="SMART" id="SM00911"/>
    </source>
</evidence>
<evidence type="ECO:0000256" key="6">
    <source>
        <dbReference type="ARBA" id="ARBA00022777"/>
    </source>
</evidence>
<evidence type="ECO:0000256" key="1">
    <source>
        <dbReference type="ARBA" id="ARBA00000085"/>
    </source>
</evidence>
<comment type="caution">
    <text evidence="9">The sequence shown here is derived from an EMBL/GenBank/DDBJ whole genome shotgun (WGS) entry which is preliminary data.</text>
</comment>
<evidence type="ECO:0000256" key="5">
    <source>
        <dbReference type="ARBA" id="ARBA00022741"/>
    </source>
</evidence>
<dbReference type="GO" id="GO:0005524">
    <property type="term" value="F:ATP binding"/>
    <property type="evidence" value="ECO:0007669"/>
    <property type="project" value="UniProtKB-KW"/>
</dbReference>
<evidence type="ECO:0000313" key="9">
    <source>
        <dbReference type="EMBL" id="MBD8064952.1"/>
    </source>
</evidence>
<keyword evidence="10" id="KW-1185">Reference proteome</keyword>
<dbReference type="Proteomes" id="UP000654108">
    <property type="component" value="Unassembled WGS sequence"/>
</dbReference>
<dbReference type="InterPro" id="IPR011102">
    <property type="entry name" value="Sig_transdc_His_kinase_HWE"/>
</dbReference>
<accession>A0A927ISL4</accession>
<dbReference type="GO" id="GO:0004673">
    <property type="term" value="F:protein histidine kinase activity"/>
    <property type="evidence" value="ECO:0007669"/>
    <property type="project" value="UniProtKB-EC"/>
</dbReference>
<keyword evidence="3" id="KW-0597">Phosphoprotein</keyword>
<proteinExistence type="predicted"/>
<keyword evidence="5" id="KW-0547">Nucleotide-binding</keyword>
<dbReference type="PANTHER" id="PTHR41523:SF8">
    <property type="entry name" value="ETHYLENE RESPONSE SENSOR PROTEIN"/>
    <property type="match status" value="1"/>
</dbReference>
<dbReference type="SMART" id="SM00911">
    <property type="entry name" value="HWE_HK"/>
    <property type="match status" value="1"/>
</dbReference>
<dbReference type="EC" id="2.7.13.3" evidence="2"/>
<keyword evidence="7" id="KW-0067">ATP-binding</keyword>
<evidence type="ECO:0000256" key="3">
    <source>
        <dbReference type="ARBA" id="ARBA00022553"/>
    </source>
</evidence>
<keyword evidence="6 9" id="KW-0418">Kinase</keyword>